<dbReference type="Proteomes" id="UP000234275">
    <property type="component" value="Unassembled WGS sequence"/>
</dbReference>
<evidence type="ECO:0000313" key="1">
    <source>
        <dbReference type="EMBL" id="PLB49193.1"/>
    </source>
</evidence>
<gene>
    <name evidence="1" type="ORF">P170DRAFT_177337</name>
</gene>
<dbReference type="GeneID" id="36550342"/>
<reference evidence="1 2" key="1">
    <citation type="submission" date="2016-12" db="EMBL/GenBank/DDBJ databases">
        <title>The genomes of Aspergillus section Nigri reveals drivers in fungal speciation.</title>
        <authorList>
            <consortium name="DOE Joint Genome Institute"/>
            <person name="Vesth T.C."/>
            <person name="Nybo J."/>
            <person name="Theobald S."/>
            <person name="Brandl J."/>
            <person name="Frisvad J.C."/>
            <person name="Nielsen K.F."/>
            <person name="Lyhne E.K."/>
            <person name="Kogle M.E."/>
            <person name="Kuo A."/>
            <person name="Riley R."/>
            <person name="Clum A."/>
            <person name="Nolan M."/>
            <person name="Lipzen A."/>
            <person name="Salamov A."/>
            <person name="Henrissat B."/>
            <person name="Wiebenga A."/>
            <person name="De Vries R.P."/>
            <person name="Grigoriev I.V."/>
            <person name="Mortensen U.H."/>
            <person name="Andersen M.R."/>
            <person name="Baker S.E."/>
        </authorList>
    </citation>
    <scope>NUCLEOTIDE SEQUENCE [LARGE SCALE GENOMIC DNA]</scope>
    <source>
        <strain evidence="1 2">IBT 23096</strain>
    </source>
</reference>
<sequence>MELISGCPFLTTFERLHKKAPMTNVRIDPAEEHQLLCLFNRHSQSSPAQNASWILSIQQTSASQSFSLSASSRYDRSQHCLPNAFYTDFCHTLPPWMLDKGSSREQRVLKLGLSHPMSDFAFREYIHSMNLYSFPTFIQNFSVIGECLFSRCRSGFAPMFTLPVRRRARYTAFFSATANQSFLSPASKYQVVGMTC</sequence>
<dbReference type="RefSeq" id="XP_024704495.1">
    <property type="nucleotide sequence ID" value="XM_024842644.1"/>
</dbReference>
<dbReference type="AlphaFoldDB" id="A0A2I2G8M6"/>
<organism evidence="1 2">
    <name type="scientific">Aspergillus steynii IBT 23096</name>
    <dbReference type="NCBI Taxonomy" id="1392250"/>
    <lineage>
        <taxon>Eukaryota</taxon>
        <taxon>Fungi</taxon>
        <taxon>Dikarya</taxon>
        <taxon>Ascomycota</taxon>
        <taxon>Pezizomycotina</taxon>
        <taxon>Eurotiomycetes</taxon>
        <taxon>Eurotiomycetidae</taxon>
        <taxon>Eurotiales</taxon>
        <taxon>Aspergillaceae</taxon>
        <taxon>Aspergillus</taxon>
        <taxon>Aspergillus subgen. Circumdati</taxon>
    </lineage>
</organism>
<proteinExistence type="predicted"/>
<dbReference type="VEuPathDB" id="FungiDB:P170DRAFT_177337"/>
<dbReference type="EMBL" id="MSFO01000004">
    <property type="protein sequence ID" value="PLB49193.1"/>
    <property type="molecule type" value="Genomic_DNA"/>
</dbReference>
<accession>A0A2I2G8M6</accession>
<comment type="caution">
    <text evidence="1">The sequence shown here is derived from an EMBL/GenBank/DDBJ whole genome shotgun (WGS) entry which is preliminary data.</text>
</comment>
<protein>
    <submittedName>
        <fullName evidence="1">Uncharacterized protein</fullName>
    </submittedName>
</protein>
<evidence type="ECO:0000313" key="2">
    <source>
        <dbReference type="Proteomes" id="UP000234275"/>
    </source>
</evidence>
<keyword evidence="2" id="KW-1185">Reference proteome</keyword>
<name>A0A2I2G8M6_9EURO</name>